<dbReference type="GO" id="GO:0006552">
    <property type="term" value="P:L-leucine catabolic process"/>
    <property type="evidence" value="ECO:0007669"/>
    <property type="project" value="TreeGrafter"/>
</dbReference>
<proteinExistence type="predicted"/>
<dbReference type="Pfam" id="PF08028">
    <property type="entry name" value="Acyl-CoA_dh_2"/>
    <property type="match status" value="1"/>
</dbReference>
<evidence type="ECO:0000259" key="3">
    <source>
        <dbReference type="Pfam" id="PF08028"/>
    </source>
</evidence>
<dbReference type="InterPro" id="IPR037069">
    <property type="entry name" value="AcylCoA_DH/ox_N_sf"/>
</dbReference>
<dbReference type="InterPro" id="IPR013107">
    <property type="entry name" value="Acyl-CoA_DH_C"/>
</dbReference>
<reference evidence="4 5" key="1">
    <citation type="submission" date="2023-02" db="EMBL/GenBank/DDBJ databases">
        <title>Microbacterium betulae sp. nov., isolated from birch wood.</title>
        <authorList>
            <person name="Pasciak M."/>
            <person name="Pawlik K.J."/>
            <person name="Martynowski D."/>
            <person name="Laczmanski L."/>
            <person name="Ciekot J."/>
            <person name="Szponar B."/>
            <person name="Wojcik-Fatla A."/>
            <person name="Mackiewicz B."/>
            <person name="Farian E."/>
            <person name="Cholewa G."/>
            <person name="Cholewa A."/>
            <person name="Dutkiewicz J."/>
        </authorList>
    </citation>
    <scope>NUCLEOTIDE SEQUENCE [LARGE SCALE GENOMIC DNA]</scope>
    <source>
        <strain evidence="4 5">AB</strain>
    </source>
</reference>
<feature type="domain" description="Acyl-CoA dehydrogenase/oxidase N-terminal" evidence="2">
    <location>
        <begin position="21"/>
        <end position="95"/>
    </location>
</feature>
<dbReference type="SUPFAM" id="SSF56645">
    <property type="entry name" value="Acyl-CoA dehydrogenase NM domain-like"/>
    <property type="match status" value="1"/>
</dbReference>
<dbReference type="InterPro" id="IPR046373">
    <property type="entry name" value="Acyl-CoA_Oxase/DH_mid-dom_sf"/>
</dbReference>
<evidence type="ECO:0000313" key="4">
    <source>
        <dbReference type="EMBL" id="WOF23282.1"/>
    </source>
</evidence>
<dbReference type="PIRSF" id="PIRSF016578">
    <property type="entry name" value="HsaA"/>
    <property type="match status" value="1"/>
</dbReference>
<dbReference type="InterPro" id="IPR013786">
    <property type="entry name" value="AcylCoA_DH/ox_N"/>
</dbReference>
<sequence>MSPPVGAPPSTERIRAAIAPVLDRLRAESARRDAEREHPYAEIRELAAAGVLRFRIPAADGGAGASVRQLAELIIDIAAADPNVAQALRPGFLVAESLVTGALAGEERRAVLERVLAGDLFAGTVNESAGRPGGVRTRLVRDEHGWRIDGRKFYSTGGLHAQWFSGTALDEQDRIVGFTVPTDRDGVVRLDDFDAIGQRLTASGSTLLQGVRVAPGELGEPDARKRHPHGSLAHLVLAATLAGIAAAARQDAVDVVGDVARPIKHSTATRAADDPYVRLVAGRIATAAFTARAQVVAAAEALDRHWATGDEDTAVGAVVSVAEAYVGAGEQALAAAELLFDVGGGTLTRRDLGLDRHWRNARTIANHNPRGWKAAAIGAWLLAGESPPANGLF</sequence>
<dbReference type="Gene3D" id="1.20.140.10">
    <property type="entry name" value="Butyryl-CoA Dehydrogenase, subunit A, domain 3"/>
    <property type="match status" value="1"/>
</dbReference>
<dbReference type="PANTHER" id="PTHR43884">
    <property type="entry name" value="ACYL-COA DEHYDROGENASE"/>
    <property type="match status" value="1"/>
</dbReference>
<dbReference type="Proteomes" id="UP001305498">
    <property type="component" value="Chromosome"/>
</dbReference>
<dbReference type="Gene3D" id="1.10.540.10">
    <property type="entry name" value="Acyl-CoA dehydrogenase/oxidase, N-terminal domain"/>
    <property type="match status" value="1"/>
</dbReference>
<dbReference type="EMBL" id="CP118157">
    <property type="protein sequence ID" value="WOF23282.1"/>
    <property type="molecule type" value="Genomic_DNA"/>
</dbReference>
<evidence type="ECO:0000259" key="2">
    <source>
        <dbReference type="Pfam" id="PF02771"/>
    </source>
</evidence>
<gene>
    <name evidence="4" type="ORF">N8K70_01020</name>
</gene>
<organism evidence="4 5">
    <name type="scientific">Microbacterium betulae</name>
    <dbReference type="NCBI Taxonomy" id="2981139"/>
    <lineage>
        <taxon>Bacteria</taxon>
        <taxon>Bacillati</taxon>
        <taxon>Actinomycetota</taxon>
        <taxon>Actinomycetes</taxon>
        <taxon>Micrococcales</taxon>
        <taxon>Microbacteriaceae</taxon>
        <taxon>Microbacterium</taxon>
    </lineage>
</organism>
<name>A0AA97I752_9MICO</name>
<dbReference type="SUPFAM" id="SSF47203">
    <property type="entry name" value="Acyl-CoA dehydrogenase C-terminal domain-like"/>
    <property type="match status" value="1"/>
</dbReference>
<accession>A0AA97I752</accession>
<dbReference type="InterPro" id="IPR036250">
    <property type="entry name" value="AcylCo_DH-like_C"/>
</dbReference>
<dbReference type="PANTHER" id="PTHR43884:SF12">
    <property type="entry name" value="ISOVALERYL-COA DEHYDROGENASE, MITOCHONDRIAL-RELATED"/>
    <property type="match status" value="1"/>
</dbReference>
<dbReference type="GO" id="GO:0008470">
    <property type="term" value="F:3-methylbutanoyl-CoA dehydrogenase activity"/>
    <property type="evidence" value="ECO:0007669"/>
    <property type="project" value="TreeGrafter"/>
</dbReference>
<dbReference type="InterPro" id="IPR009100">
    <property type="entry name" value="AcylCoA_DH/oxidase_NM_dom_sf"/>
</dbReference>
<keyword evidence="1" id="KW-0560">Oxidoreductase</keyword>
<keyword evidence="5" id="KW-1185">Reference proteome</keyword>
<dbReference type="Gene3D" id="2.40.110.10">
    <property type="entry name" value="Butyryl-CoA Dehydrogenase, subunit A, domain 2"/>
    <property type="match status" value="1"/>
</dbReference>
<dbReference type="GO" id="GO:0050660">
    <property type="term" value="F:flavin adenine dinucleotide binding"/>
    <property type="evidence" value="ECO:0007669"/>
    <property type="project" value="InterPro"/>
</dbReference>
<dbReference type="KEGG" id="mbet:N8K70_01020"/>
<dbReference type="AlphaFoldDB" id="A0AA97I752"/>
<dbReference type="Pfam" id="PF02771">
    <property type="entry name" value="Acyl-CoA_dh_N"/>
    <property type="match status" value="1"/>
</dbReference>
<feature type="domain" description="Acyl-CoA dehydrogenase C-terminal" evidence="3">
    <location>
        <begin position="235"/>
        <end position="367"/>
    </location>
</feature>
<evidence type="ECO:0000256" key="1">
    <source>
        <dbReference type="ARBA" id="ARBA00023002"/>
    </source>
</evidence>
<dbReference type="RefSeq" id="WP_317139753.1">
    <property type="nucleotide sequence ID" value="NZ_CP118157.1"/>
</dbReference>
<evidence type="ECO:0000313" key="5">
    <source>
        <dbReference type="Proteomes" id="UP001305498"/>
    </source>
</evidence>
<protein>
    <submittedName>
        <fullName evidence="4">Acyl-CoA dehydrogenase family protein</fullName>
    </submittedName>
</protein>